<feature type="compositionally biased region" description="Low complexity" evidence="1">
    <location>
        <begin position="151"/>
        <end position="163"/>
    </location>
</feature>
<protein>
    <recommendedName>
        <fullName evidence="2">WW domain-containing protein</fullName>
    </recommendedName>
</protein>
<sequence>MAGEHGARGFLYGAPEGFFGAKLAEAVRRSPESDIFCAGDSGTEWIRIIDPQTQNAFYANPVEWKTGRTGGISQKETDPAPRRRRENPGGEWWELYDEQHKLPYYYNTLSGQSEWARPATGTIIPLSSIQNSALGKRASVALKRGSTPAEGAALPAAGSPRSAGAGGGTSPQNARGRSAGPSSPLQHQSAYAGPGASRAPASAGWPGGGGPGHAGLQAMSPLPSSSAPFAAAAASSPGSAGGMRLEHARKSISAAEAARSGGISDPVVNRG</sequence>
<dbReference type="Proteomes" id="UP000673691">
    <property type="component" value="Unassembled WGS sequence"/>
</dbReference>
<feature type="region of interest" description="Disordered" evidence="1">
    <location>
        <begin position="149"/>
        <end position="271"/>
    </location>
</feature>
<reference evidence="3 4" key="1">
    <citation type="journal article" name="Sci. Rep.">
        <title>Genome-scale phylogenetic analyses confirm Olpidium as the closest living zoosporic fungus to the non-flagellated, terrestrial fungi.</title>
        <authorList>
            <person name="Chang Y."/>
            <person name="Rochon D."/>
            <person name="Sekimoto S."/>
            <person name="Wang Y."/>
            <person name="Chovatia M."/>
            <person name="Sandor L."/>
            <person name="Salamov A."/>
            <person name="Grigoriev I.V."/>
            <person name="Stajich J.E."/>
            <person name="Spatafora J.W."/>
        </authorList>
    </citation>
    <scope>NUCLEOTIDE SEQUENCE [LARGE SCALE GENOMIC DNA]</scope>
    <source>
        <strain evidence="3">S191</strain>
    </source>
</reference>
<dbReference type="InterPro" id="IPR036020">
    <property type="entry name" value="WW_dom_sf"/>
</dbReference>
<evidence type="ECO:0000256" key="1">
    <source>
        <dbReference type="SAM" id="MobiDB-lite"/>
    </source>
</evidence>
<name>A0A8H8DLQ2_9FUNG</name>
<dbReference type="Gene3D" id="2.20.70.10">
    <property type="match status" value="1"/>
</dbReference>
<keyword evidence="4" id="KW-1185">Reference proteome</keyword>
<evidence type="ECO:0000313" key="4">
    <source>
        <dbReference type="Proteomes" id="UP000673691"/>
    </source>
</evidence>
<dbReference type="PROSITE" id="PS50020">
    <property type="entry name" value="WW_DOMAIN_2"/>
    <property type="match status" value="1"/>
</dbReference>
<dbReference type="EMBL" id="JAEFCI010002083">
    <property type="protein sequence ID" value="KAG5462472.1"/>
    <property type="molecule type" value="Genomic_DNA"/>
</dbReference>
<feature type="domain" description="WW" evidence="2">
    <location>
        <begin position="93"/>
        <end position="120"/>
    </location>
</feature>
<dbReference type="OrthoDB" id="437889at2759"/>
<comment type="caution">
    <text evidence="3">The sequence shown here is derived from an EMBL/GenBank/DDBJ whole genome shotgun (WGS) entry which is preliminary data.</text>
</comment>
<dbReference type="InterPro" id="IPR001202">
    <property type="entry name" value="WW_dom"/>
</dbReference>
<dbReference type="SUPFAM" id="SSF51045">
    <property type="entry name" value="WW domain"/>
    <property type="match status" value="1"/>
</dbReference>
<feature type="compositionally biased region" description="Polar residues" evidence="1">
    <location>
        <begin position="172"/>
        <end position="188"/>
    </location>
</feature>
<accession>A0A8H8DLQ2</accession>
<feature type="compositionally biased region" description="Low complexity" evidence="1">
    <location>
        <begin position="189"/>
        <end position="204"/>
    </location>
</feature>
<feature type="region of interest" description="Disordered" evidence="1">
    <location>
        <begin position="68"/>
        <end position="88"/>
    </location>
</feature>
<proteinExistence type="predicted"/>
<organism evidence="3 4">
    <name type="scientific">Olpidium bornovanus</name>
    <dbReference type="NCBI Taxonomy" id="278681"/>
    <lineage>
        <taxon>Eukaryota</taxon>
        <taxon>Fungi</taxon>
        <taxon>Fungi incertae sedis</taxon>
        <taxon>Olpidiomycota</taxon>
        <taxon>Olpidiomycotina</taxon>
        <taxon>Olpidiomycetes</taxon>
        <taxon>Olpidiales</taxon>
        <taxon>Olpidiaceae</taxon>
        <taxon>Olpidium</taxon>
    </lineage>
</organism>
<evidence type="ECO:0000259" key="2">
    <source>
        <dbReference type="PROSITE" id="PS50020"/>
    </source>
</evidence>
<feature type="compositionally biased region" description="Low complexity" evidence="1">
    <location>
        <begin position="220"/>
        <end position="238"/>
    </location>
</feature>
<evidence type="ECO:0000313" key="3">
    <source>
        <dbReference type="EMBL" id="KAG5462472.1"/>
    </source>
</evidence>
<gene>
    <name evidence="3" type="ORF">BJ554DRAFT_4963</name>
</gene>
<dbReference type="AlphaFoldDB" id="A0A8H8DLQ2"/>